<gene>
    <name evidence="1" type="ORF">BJI69_20170</name>
</gene>
<dbReference type="EMBL" id="CP017480">
    <property type="protein sequence ID" value="APG06667.1"/>
    <property type="molecule type" value="Genomic_DNA"/>
</dbReference>
<dbReference type="KEGG" id="lrz:BJI69_20170"/>
<evidence type="ECO:0000313" key="1">
    <source>
        <dbReference type="EMBL" id="APG06667.1"/>
    </source>
</evidence>
<dbReference type="Gene3D" id="3.10.450.50">
    <property type="match status" value="1"/>
</dbReference>
<name>A0A0G9H290_9GAMM</name>
<dbReference type="InterPro" id="IPR032710">
    <property type="entry name" value="NTF2-like_dom_sf"/>
</dbReference>
<dbReference type="PATRIC" id="fig|1440763.5.peg.3876"/>
<dbReference type="Proteomes" id="UP000182987">
    <property type="component" value="Chromosome"/>
</dbReference>
<dbReference type="AlphaFoldDB" id="A0A0G9H290"/>
<evidence type="ECO:0000313" key="2">
    <source>
        <dbReference type="Proteomes" id="UP000182987"/>
    </source>
</evidence>
<dbReference type="SUPFAM" id="SSF54427">
    <property type="entry name" value="NTF2-like"/>
    <property type="match status" value="1"/>
</dbReference>
<keyword evidence="2" id="KW-1185">Reference proteome</keyword>
<organism evidence="1 2">
    <name type="scientific">Luteibacter rhizovicinus DSM 16549</name>
    <dbReference type="NCBI Taxonomy" id="1440763"/>
    <lineage>
        <taxon>Bacteria</taxon>
        <taxon>Pseudomonadati</taxon>
        <taxon>Pseudomonadota</taxon>
        <taxon>Gammaproteobacteria</taxon>
        <taxon>Lysobacterales</taxon>
        <taxon>Rhodanobacteraceae</taxon>
        <taxon>Luteibacter</taxon>
    </lineage>
</organism>
<dbReference type="InterPro" id="IPR037401">
    <property type="entry name" value="SnoaL-like"/>
</dbReference>
<dbReference type="STRING" id="1440763.BJI69_20170"/>
<dbReference type="Pfam" id="PF12680">
    <property type="entry name" value="SnoaL_2"/>
    <property type="match status" value="1"/>
</dbReference>
<reference evidence="2" key="1">
    <citation type="submission" date="2016-09" db="EMBL/GenBank/DDBJ databases">
        <authorList>
            <person name="Lysoe E."/>
        </authorList>
    </citation>
    <scope>NUCLEOTIDE SEQUENCE [LARGE SCALE GENOMIC DNA]</scope>
    <source>
        <strain evidence="2">LJ96T</strain>
    </source>
</reference>
<proteinExistence type="predicted"/>
<accession>A0A0G9H290</accession>
<protein>
    <submittedName>
        <fullName evidence="1">Uncharacterized protein</fullName>
    </submittedName>
</protein>
<sequence>MSTLHPNIATLRSIYDDLRRIERHADEDMVLHTAQRRTAGESGIVYGKKAVVERMNALILKSEQTLEMSVDIIVANDYFGAVLGSIRARCGDREIDMPFCGLWRFDDGSILEHWENAYDIEELDAFMDNETSETSNWVRQ</sequence>